<organism evidence="1 2">
    <name type="scientific">Mesorhizobium captivum</name>
    <dbReference type="NCBI Taxonomy" id="3072319"/>
    <lineage>
        <taxon>Bacteria</taxon>
        <taxon>Pseudomonadati</taxon>
        <taxon>Pseudomonadota</taxon>
        <taxon>Alphaproteobacteria</taxon>
        <taxon>Hyphomicrobiales</taxon>
        <taxon>Phyllobacteriaceae</taxon>
        <taxon>Mesorhizobium</taxon>
    </lineage>
</organism>
<name>A0ABU4Z6V8_9HYPH</name>
<accession>A0ABU4Z6V8</accession>
<comment type="caution">
    <text evidence="1">The sequence shown here is derived from an EMBL/GenBank/DDBJ whole genome shotgun (WGS) entry which is preliminary data.</text>
</comment>
<sequence>MHQSKSLLNAFNAKELGFKAGGFWARGEFESAEEPAMCGGDFPTAEERIARVRRVAETQFEFAGKTGLRAMTDIEQIINPGPEAGIGDIVEVITGAFAYQNNTYDKAQAAIRDLDLTFVQAWLDGVRTELQEWEAE</sequence>
<protein>
    <submittedName>
        <fullName evidence="1">Uncharacterized protein</fullName>
    </submittedName>
</protein>
<proteinExistence type="predicted"/>
<evidence type="ECO:0000313" key="1">
    <source>
        <dbReference type="EMBL" id="MDX8494966.1"/>
    </source>
</evidence>
<evidence type="ECO:0000313" key="2">
    <source>
        <dbReference type="Proteomes" id="UP001271249"/>
    </source>
</evidence>
<dbReference type="RefSeq" id="WP_320228761.1">
    <property type="nucleotide sequence ID" value="NZ_JAVIJC010000032.1"/>
</dbReference>
<reference evidence="1 2" key="1">
    <citation type="submission" date="2023-08" db="EMBL/GenBank/DDBJ databases">
        <title>Implementing the SeqCode for naming new Mesorhizobium species isolated from Vachellia karroo root nodules.</title>
        <authorList>
            <person name="Van Lill M."/>
        </authorList>
    </citation>
    <scope>NUCLEOTIDE SEQUENCE [LARGE SCALE GENOMIC DNA]</scope>
    <source>
        <strain evidence="1 2">VK22B</strain>
    </source>
</reference>
<keyword evidence="2" id="KW-1185">Reference proteome</keyword>
<dbReference type="EMBL" id="JAVIJC010000032">
    <property type="protein sequence ID" value="MDX8494966.1"/>
    <property type="molecule type" value="Genomic_DNA"/>
</dbReference>
<gene>
    <name evidence="1" type="ORF">RFN29_25745</name>
</gene>
<dbReference type="Proteomes" id="UP001271249">
    <property type="component" value="Unassembled WGS sequence"/>
</dbReference>